<feature type="domain" description="Reverse transcriptase" evidence="3">
    <location>
        <begin position="174"/>
        <end position="459"/>
    </location>
</feature>
<evidence type="ECO:0000256" key="2">
    <source>
        <dbReference type="ARBA" id="ARBA00023128"/>
    </source>
</evidence>
<dbReference type="PROSITE" id="PS50878">
    <property type="entry name" value="RT_POL"/>
    <property type="match status" value="1"/>
</dbReference>
<reference evidence="4 5" key="1">
    <citation type="submission" date="2014-02" db="EMBL/GenBank/DDBJ databases">
        <title>The genome sequence of Colletotrichum fioriniae PJ7.</title>
        <authorList>
            <person name="Baroncelli R."/>
            <person name="Thon M.R."/>
        </authorList>
    </citation>
    <scope>NUCLEOTIDE SEQUENCE [LARGE SCALE GENOMIC DNA]</scope>
    <source>
        <strain evidence="4 5">PJ7</strain>
    </source>
</reference>
<dbReference type="AlphaFoldDB" id="A0A010RIR4"/>
<evidence type="ECO:0000256" key="1">
    <source>
        <dbReference type="ARBA" id="ARBA00004173"/>
    </source>
</evidence>
<accession>A0A010RIR4</accession>
<dbReference type="Proteomes" id="UP000020467">
    <property type="component" value="Unassembled WGS sequence"/>
</dbReference>
<evidence type="ECO:0000313" key="5">
    <source>
        <dbReference type="Proteomes" id="UP000020467"/>
    </source>
</evidence>
<gene>
    <name evidence="4" type="ORF">CFIO01_03055</name>
</gene>
<dbReference type="HOGENOM" id="CLU_368011_0_0_1"/>
<dbReference type="InterPro" id="IPR043502">
    <property type="entry name" value="DNA/RNA_pol_sf"/>
</dbReference>
<dbReference type="SUPFAM" id="SSF56672">
    <property type="entry name" value="DNA/RNA polymerases"/>
    <property type="match status" value="1"/>
</dbReference>
<evidence type="ECO:0000259" key="3">
    <source>
        <dbReference type="PROSITE" id="PS50878"/>
    </source>
</evidence>
<proteinExistence type="predicted"/>
<comment type="subcellular location">
    <subcellularLocation>
        <location evidence="1">Mitochondrion</location>
    </subcellularLocation>
</comment>
<dbReference type="eggNOG" id="KOG1075">
    <property type="taxonomic scope" value="Eukaryota"/>
</dbReference>
<dbReference type="GO" id="GO:0005739">
    <property type="term" value="C:mitochondrion"/>
    <property type="evidence" value="ECO:0007669"/>
    <property type="project" value="UniProtKB-SubCell"/>
</dbReference>
<dbReference type="PANTHER" id="PTHR33481:SF1">
    <property type="entry name" value="ENDONUCLEASE_EXONUCLEASE_PHOSPHATASE DOMAIN-CONTAINING PROTEIN-RELATED"/>
    <property type="match status" value="1"/>
</dbReference>
<dbReference type="EMBL" id="JARH01000682">
    <property type="protein sequence ID" value="EXF77734.1"/>
    <property type="molecule type" value="Genomic_DNA"/>
</dbReference>
<dbReference type="Pfam" id="PF00078">
    <property type="entry name" value="RVT_1"/>
    <property type="match status" value="1"/>
</dbReference>
<comment type="caution">
    <text evidence="4">The sequence shown here is derived from an EMBL/GenBank/DDBJ whole genome shotgun (WGS) entry which is preliminary data.</text>
</comment>
<sequence length="757" mass="85158">MLMNGFYPFALRSACAEPSGRYNSHTRCSSSTIFSGFICIKKVGLILEVPSALGSDADLDIIQVSLKRSPVRMGYLIDHLPHMQPPPDAVAIQDPPPEFARKSYPGYNIEYLPARELLEKDNPKTAEDPVPVNFVGFYVTQSIDPSDWRIDWQEHDKDHHGSVAPLFLNTLCGETTIHNVYNNKQSISMSKLLTDSDHPVTGETAVLFGDFKLHHPGWARQACDASDQPAPEVPELDPKRPQLFTPQRISDEELHEAFTSVERGKAAGPDDIISNALKIGSDISGAYDHVDRQALLRILVELGVPDWLVKWIASFLSLSRSQLRAPGHTSDWFYVNIGIPQGSPLSPILFIIFAGPMLDISNHFSFPSVELLDIQFSDDFSLLVTSDSWEENCRIIEKVFEPLFKWAKKVGIDFDPGKFLIIHFRKPNTKGPVCKAFPSIEGMPSSCVKQVARVLGVQIDVELTFSAQVYHIISKVQQRTAHFSRMSGSVWGPSTNEMRHLYITSVRPIIAYACAAWYIPRRQGFQWSLQANLVDLLDRLQYTCLRQISGAMKSTPNLVVHNEMQIEPIDLYLKRVGMAHRACNFDTAEGRALKSVRDKLPPGKLSFSHMDRNPYQVQYNRAIKCRQYVKNELPEEQVAKWEGARRVMEKDIKRWTKVVTHEKFAELWSEYQQPAFDGKLQSSSGSPRHFSLAQKADCSDANRIHRFEFFLELHEVSLTSLSSGGAIAPVPVRTACVNRRACLDTLRAAGRIAGTTP</sequence>
<name>A0A010RIR4_9PEZI</name>
<keyword evidence="2" id="KW-0496">Mitochondrion</keyword>
<protein>
    <recommendedName>
        <fullName evidence="3">Reverse transcriptase domain-containing protein</fullName>
    </recommendedName>
</protein>
<dbReference type="PANTHER" id="PTHR33481">
    <property type="entry name" value="REVERSE TRANSCRIPTASE"/>
    <property type="match status" value="1"/>
</dbReference>
<dbReference type="InterPro" id="IPR000477">
    <property type="entry name" value="RT_dom"/>
</dbReference>
<dbReference type="KEGG" id="cfj:CFIO01_03055"/>
<evidence type="ECO:0000313" key="4">
    <source>
        <dbReference type="EMBL" id="EXF77734.1"/>
    </source>
</evidence>
<organism evidence="4 5">
    <name type="scientific">Colletotrichum fioriniae PJ7</name>
    <dbReference type="NCBI Taxonomy" id="1445577"/>
    <lineage>
        <taxon>Eukaryota</taxon>
        <taxon>Fungi</taxon>
        <taxon>Dikarya</taxon>
        <taxon>Ascomycota</taxon>
        <taxon>Pezizomycotina</taxon>
        <taxon>Sordariomycetes</taxon>
        <taxon>Hypocreomycetidae</taxon>
        <taxon>Glomerellales</taxon>
        <taxon>Glomerellaceae</taxon>
        <taxon>Colletotrichum</taxon>
        <taxon>Colletotrichum acutatum species complex</taxon>
    </lineage>
</organism>
<keyword evidence="5" id="KW-1185">Reference proteome</keyword>
<dbReference type="OrthoDB" id="4842715at2759"/>